<dbReference type="KEGG" id="cle:Clole_4068"/>
<accession>F2JLA0</accession>
<reference evidence="1 2" key="1">
    <citation type="journal article" date="2011" name="J. Bacteriol.">
        <title>Complete genome sequence of the cellulose-degrading bacterium Cellulosilyticum lentocellum.</title>
        <authorList>
            <consortium name="US DOE Joint Genome Institute"/>
            <person name="Miller D.A."/>
            <person name="Suen G."/>
            <person name="Bruce D."/>
            <person name="Copeland A."/>
            <person name="Cheng J.F."/>
            <person name="Detter C."/>
            <person name="Goodwin L.A."/>
            <person name="Han C.S."/>
            <person name="Hauser L.J."/>
            <person name="Land M.L."/>
            <person name="Lapidus A."/>
            <person name="Lucas S."/>
            <person name="Meincke L."/>
            <person name="Pitluck S."/>
            <person name="Tapia R."/>
            <person name="Teshima H."/>
            <person name="Woyke T."/>
            <person name="Fox B.G."/>
            <person name="Angert E.R."/>
            <person name="Currie C.R."/>
        </authorList>
    </citation>
    <scope>NUCLEOTIDE SEQUENCE [LARGE SCALE GENOMIC DNA]</scope>
    <source>
        <strain evidence="2">ATCC 49066 / DSM 5427 / NCIMB 11756 / RHM5</strain>
    </source>
</reference>
<dbReference type="AlphaFoldDB" id="F2JLA0"/>
<protein>
    <recommendedName>
        <fullName evidence="3">DUF4304 domain-containing protein</fullName>
    </recommendedName>
</protein>
<name>F2JLA0_CELLD</name>
<dbReference type="HOGENOM" id="CLU_1292509_0_0_9"/>
<evidence type="ECO:0000313" key="2">
    <source>
        <dbReference type="Proteomes" id="UP000008467"/>
    </source>
</evidence>
<keyword evidence="2" id="KW-1185">Reference proteome</keyword>
<proteinExistence type="predicted"/>
<evidence type="ECO:0000313" key="1">
    <source>
        <dbReference type="EMBL" id="ADZ85745.1"/>
    </source>
</evidence>
<dbReference type="Proteomes" id="UP000008467">
    <property type="component" value="Chromosome"/>
</dbReference>
<organism evidence="1 2">
    <name type="scientific">Cellulosilyticum lentocellum (strain ATCC 49066 / DSM 5427 / NCIMB 11756 / RHM5)</name>
    <name type="common">Clostridium lentocellum</name>
    <dbReference type="NCBI Taxonomy" id="642492"/>
    <lineage>
        <taxon>Bacteria</taxon>
        <taxon>Bacillati</taxon>
        <taxon>Bacillota</taxon>
        <taxon>Clostridia</taxon>
        <taxon>Lachnospirales</taxon>
        <taxon>Cellulosilyticaceae</taxon>
        <taxon>Cellulosilyticum</taxon>
    </lineage>
</organism>
<evidence type="ECO:0008006" key="3">
    <source>
        <dbReference type="Google" id="ProtNLM"/>
    </source>
</evidence>
<dbReference type="STRING" id="642492.Clole_4068"/>
<gene>
    <name evidence="1" type="ordered locus">Clole_4068</name>
</gene>
<dbReference type="EMBL" id="CP002582">
    <property type="protein sequence ID" value="ADZ85745.1"/>
    <property type="molecule type" value="Genomic_DNA"/>
</dbReference>
<sequence length="213" mass="25086">MDRSQRNVIEIEKIMLSILGKDGFKKKKKHMLIRLCGECIQHISILETKIKGKDEVYISIAIGFSYEKLNKCISFIRGENYDSRWATSNINMTTLINNGETYGFYVNEFTNLSEVALDIAECIQNFAYQFWEKCNNMQKYKTMLINKDDEVCMSTYTLKRPEWNLLALSLLLNDNSYDRIMCEYKKELIKNKSIFEGIEERISQFKEMEKHNG</sequence>
<dbReference type="RefSeq" id="WP_013659017.1">
    <property type="nucleotide sequence ID" value="NC_015275.1"/>
</dbReference>